<keyword evidence="5 7" id="KW-1133">Transmembrane helix</keyword>
<evidence type="ECO:0000256" key="2">
    <source>
        <dbReference type="ARBA" id="ARBA00022670"/>
    </source>
</evidence>
<feature type="transmembrane region" description="Helical" evidence="7">
    <location>
        <begin position="6"/>
        <end position="28"/>
    </location>
</feature>
<dbReference type="SUPFAM" id="SSF51306">
    <property type="entry name" value="LexA/Signal peptidase"/>
    <property type="match status" value="1"/>
</dbReference>
<keyword evidence="3 7" id="KW-0812">Transmembrane</keyword>
<gene>
    <name evidence="9" type="ORF">EV382_6293</name>
</gene>
<evidence type="ECO:0000313" key="9">
    <source>
        <dbReference type="EMBL" id="RZT82973.1"/>
    </source>
</evidence>
<feature type="domain" description="Peptidase S26" evidence="8">
    <location>
        <begin position="112"/>
        <end position="147"/>
    </location>
</feature>
<evidence type="ECO:0000256" key="1">
    <source>
        <dbReference type="ARBA" id="ARBA00004167"/>
    </source>
</evidence>
<name>A0A4Q7USP5_9ACTN</name>
<keyword evidence="10" id="KW-1185">Reference proteome</keyword>
<dbReference type="EMBL" id="SHKK01000001">
    <property type="protein sequence ID" value="RZT82973.1"/>
    <property type="molecule type" value="Genomic_DNA"/>
</dbReference>
<dbReference type="AlphaFoldDB" id="A0A4Q7USP5"/>
<feature type="domain" description="Peptidase S26" evidence="8">
    <location>
        <begin position="18"/>
        <end position="99"/>
    </location>
</feature>
<keyword evidence="4" id="KW-0378">Hydrolase</keyword>
<reference evidence="9 10" key="1">
    <citation type="submission" date="2019-02" db="EMBL/GenBank/DDBJ databases">
        <title>Sequencing the genomes of 1000 actinobacteria strains.</title>
        <authorList>
            <person name="Klenk H.-P."/>
        </authorList>
    </citation>
    <scope>NUCLEOTIDE SEQUENCE [LARGE SCALE GENOMIC DNA]</scope>
    <source>
        <strain evidence="9 10">DSM 45888</strain>
    </source>
</reference>
<evidence type="ECO:0000256" key="4">
    <source>
        <dbReference type="ARBA" id="ARBA00022801"/>
    </source>
</evidence>
<dbReference type="GO" id="GO:0004252">
    <property type="term" value="F:serine-type endopeptidase activity"/>
    <property type="evidence" value="ECO:0007669"/>
    <property type="project" value="InterPro"/>
</dbReference>
<keyword evidence="6 7" id="KW-0472">Membrane</keyword>
<dbReference type="InterPro" id="IPR037730">
    <property type="entry name" value="IMP2"/>
</dbReference>
<dbReference type="GO" id="GO:0006465">
    <property type="term" value="P:signal peptide processing"/>
    <property type="evidence" value="ECO:0007669"/>
    <property type="project" value="InterPro"/>
</dbReference>
<protein>
    <submittedName>
        <fullName evidence="9">Signal peptidase I</fullName>
    </submittedName>
</protein>
<evidence type="ECO:0000256" key="7">
    <source>
        <dbReference type="SAM" id="Phobius"/>
    </source>
</evidence>
<comment type="subcellular location">
    <subcellularLocation>
        <location evidence="1">Membrane</location>
        <topology evidence="1">Single-pass membrane protein</topology>
    </subcellularLocation>
</comment>
<dbReference type="Pfam" id="PF10502">
    <property type="entry name" value="Peptidase_S26"/>
    <property type="match status" value="2"/>
</dbReference>
<sequence length="155" mass="16109">MTDESQFLPAVVGGLAALLASVAGVVVARRRFLIVDVVGHSMVPSLAHGDRVLVRRTRRFRTGGIVVAHHQEGGRRTAAGSGPSAWLVKRLAALPGDGIPEAVAPAVDGGVRRVPAGMAVLLGENPGSVDSRRWGFVPLSDIEGVVVRRLRSGAG</sequence>
<dbReference type="InterPro" id="IPR019533">
    <property type="entry name" value="Peptidase_S26"/>
</dbReference>
<dbReference type="PANTHER" id="PTHR46041">
    <property type="entry name" value="MITOCHONDRIAL INNER MEMBRANE PROTEASE SUBUNIT 2"/>
    <property type="match status" value="1"/>
</dbReference>
<proteinExistence type="predicted"/>
<dbReference type="OrthoDB" id="5518017at2"/>
<dbReference type="InterPro" id="IPR036286">
    <property type="entry name" value="LexA/Signal_pep-like_sf"/>
</dbReference>
<comment type="caution">
    <text evidence="9">The sequence shown here is derived from an EMBL/GenBank/DDBJ whole genome shotgun (WGS) entry which is preliminary data.</text>
</comment>
<evidence type="ECO:0000313" key="10">
    <source>
        <dbReference type="Proteomes" id="UP000293781"/>
    </source>
</evidence>
<organism evidence="9 10">
    <name type="scientific">Micromonospora violae</name>
    <dbReference type="NCBI Taxonomy" id="1278207"/>
    <lineage>
        <taxon>Bacteria</taxon>
        <taxon>Bacillati</taxon>
        <taxon>Actinomycetota</taxon>
        <taxon>Actinomycetes</taxon>
        <taxon>Micromonosporales</taxon>
        <taxon>Micromonosporaceae</taxon>
        <taxon>Micromonospora</taxon>
    </lineage>
</organism>
<evidence type="ECO:0000256" key="6">
    <source>
        <dbReference type="ARBA" id="ARBA00023136"/>
    </source>
</evidence>
<evidence type="ECO:0000256" key="5">
    <source>
        <dbReference type="ARBA" id="ARBA00022989"/>
    </source>
</evidence>
<dbReference type="GO" id="GO:0016020">
    <property type="term" value="C:membrane"/>
    <property type="evidence" value="ECO:0007669"/>
    <property type="project" value="UniProtKB-SubCell"/>
</dbReference>
<evidence type="ECO:0000259" key="8">
    <source>
        <dbReference type="Pfam" id="PF10502"/>
    </source>
</evidence>
<dbReference type="RefSeq" id="WP_130407858.1">
    <property type="nucleotide sequence ID" value="NZ_JBEZZO010000001.1"/>
</dbReference>
<dbReference type="CDD" id="cd06462">
    <property type="entry name" value="Peptidase_S24_S26"/>
    <property type="match status" value="1"/>
</dbReference>
<keyword evidence="2" id="KW-0645">Protease</keyword>
<dbReference type="Proteomes" id="UP000293781">
    <property type="component" value="Unassembled WGS sequence"/>
</dbReference>
<dbReference type="Gene3D" id="2.10.109.10">
    <property type="entry name" value="Umud Fragment, subunit A"/>
    <property type="match status" value="1"/>
</dbReference>
<accession>A0A4Q7USP5</accession>
<evidence type="ECO:0000256" key="3">
    <source>
        <dbReference type="ARBA" id="ARBA00022692"/>
    </source>
</evidence>
<dbReference type="PANTHER" id="PTHR46041:SF2">
    <property type="entry name" value="MITOCHONDRIAL INNER MEMBRANE PROTEASE SUBUNIT 2"/>
    <property type="match status" value="1"/>
</dbReference>